<protein>
    <submittedName>
        <fullName evidence="2">Uncharacterized protein</fullName>
    </submittedName>
</protein>
<sequence>MDFEGKRGIEGMVPADVGPIDTLKPNSGSSDNQSMTGRNPKLEEWLGTGTAPEISPESIDLGTAIDMIAHRSGGSAHRHRSLAQRDTVRSELVHVKSVTLKELSEPPPHTPQRQTGEEASLHVEALWRLGATETGSGSVEPGPAYVYPGTGPAVDLTADSKPL</sequence>
<organism evidence="2 3">
    <name type="scientific">Pleuronectes platessa</name>
    <name type="common">European plaice</name>
    <dbReference type="NCBI Taxonomy" id="8262"/>
    <lineage>
        <taxon>Eukaryota</taxon>
        <taxon>Metazoa</taxon>
        <taxon>Chordata</taxon>
        <taxon>Craniata</taxon>
        <taxon>Vertebrata</taxon>
        <taxon>Euteleostomi</taxon>
        <taxon>Actinopterygii</taxon>
        <taxon>Neopterygii</taxon>
        <taxon>Teleostei</taxon>
        <taxon>Neoteleostei</taxon>
        <taxon>Acanthomorphata</taxon>
        <taxon>Carangaria</taxon>
        <taxon>Pleuronectiformes</taxon>
        <taxon>Pleuronectoidei</taxon>
        <taxon>Pleuronectidae</taxon>
        <taxon>Pleuronectes</taxon>
    </lineage>
</organism>
<dbReference type="EMBL" id="CADEAL010000456">
    <property type="protein sequence ID" value="CAB1420461.1"/>
    <property type="molecule type" value="Genomic_DNA"/>
</dbReference>
<gene>
    <name evidence="2" type="ORF">PLEPLA_LOCUS8336</name>
</gene>
<feature type="region of interest" description="Disordered" evidence="1">
    <location>
        <begin position="132"/>
        <end position="163"/>
    </location>
</feature>
<comment type="caution">
    <text evidence="2">The sequence shown here is derived from an EMBL/GenBank/DDBJ whole genome shotgun (WGS) entry which is preliminary data.</text>
</comment>
<keyword evidence="3" id="KW-1185">Reference proteome</keyword>
<evidence type="ECO:0000256" key="1">
    <source>
        <dbReference type="SAM" id="MobiDB-lite"/>
    </source>
</evidence>
<evidence type="ECO:0000313" key="3">
    <source>
        <dbReference type="Proteomes" id="UP001153269"/>
    </source>
</evidence>
<reference evidence="2" key="1">
    <citation type="submission" date="2020-03" db="EMBL/GenBank/DDBJ databases">
        <authorList>
            <person name="Weist P."/>
        </authorList>
    </citation>
    <scope>NUCLEOTIDE SEQUENCE</scope>
</reference>
<dbReference type="Proteomes" id="UP001153269">
    <property type="component" value="Unassembled WGS sequence"/>
</dbReference>
<feature type="compositionally biased region" description="Polar residues" evidence="1">
    <location>
        <begin position="24"/>
        <end position="37"/>
    </location>
</feature>
<name>A0A9N7TXV8_PLEPL</name>
<accession>A0A9N7TXV8</accession>
<proteinExistence type="predicted"/>
<evidence type="ECO:0000313" key="2">
    <source>
        <dbReference type="EMBL" id="CAB1420461.1"/>
    </source>
</evidence>
<feature type="region of interest" description="Disordered" evidence="1">
    <location>
        <begin position="1"/>
        <end position="56"/>
    </location>
</feature>
<dbReference type="AlphaFoldDB" id="A0A9N7TXV8"/>